<dbReference type="Proteomes" id="UP001165101">
    <property type="component" value="Unassembled WGS sequence"/>
</dbReference>
<sequence>MFSWGKKTENTSSTSIKSDSESQKSELPKITKPLEHPIENPKESNGLEDISPEEDKLKFKKYEFVINYFKDLNKKYPIKENNCPEEDYEILTNFEKSWLTKECILRYLRACNWDENQAIQRITNSIAWRREFGIAGGKFQTLTPEMVSIENETGKQQIFGYDNGRRPCLFLMSGRQNTKTSMRQIQHLIFMLETTLDIMPQNQDKLALCVDFKSYHDIPGVLKSSPMPSVTVGKQVLKLV</sequence>
<name>A0ACB5U5N9_CANBO</name>
<organism evidence="1 2">
    <name type="scientific">Candida boidinii</name>
    <name type="common">Yeast</name>
    <dbReference type="NCBI Taxonomy" id="5477"/>
    <lineage>
        <taxon>Eukaryota</taxon>
        <taxon>Fungi</taxon>
        <taxon>Dikarya</taxon>
        <taxon>Ascomycota</taxon>
        <taxon>Saccharomycotina</taxon>
        <taxon>Pichiomycetes</taxon>
        <taxon>Pichiales</taxon>
        <taxon>Pichiaceae</taxon>
        <taxon>Ogataea</taxon>
        <taxon>Ogataea/Candida clade</taxon>
    </lineage>
</organism>
<gene>
    <name evidence="1" type="ORF">Cboi01_000618200</name>
</gene>
<reference evidence="1" key="1">
    <citation type="submission" date="2023-04" db="EMBL/GenBank/DDBJ databases">
        <title>Candida boidinii NBRC 1967.</title>
        <authorList>
            <person name="Ichikawa N."/>
            <person name="Sato H."/>
            <person name="Tonouchi N."/>
        </authorList>
    </citation>
    <scope>NUCLEOTIDE SEQUENCE</scope>
    <source>
        <strain evidence="1">NBRC 1967</strain>
    </source>
</reference>
<keyword evidence="2" id="KW-1185">Reference proteome</keyword>
<accession>A0ACB5U5N9</accession>
<comment type="caution">
    <text evidence="1">The sequence shown here is derived from an EMBL/GenBank/DDBJ whole genome shotgun (WGS) entry which is preliminary data.</text>
</comment>
<proteinExistence type="predicted"/>
<evidence type="ECO:0000313" key="1">
    <source>
        <dbReference type="EMBL" id="GMF02797.1"/>
    </source>
</evidence>
<dbReference type="EMBL" id="BSXV01005759">
    <property type="protein sequence ID" value="GMF02797.1"/>
    <property type="molecule type" value="Genomic_DNA"/>
</dbReference>
<evidence type="ECO:0000313" key="2">
    <source>
        <dbReference type="Proteomes" id="UP001165101"/>
    </source>
</evidence>
<protein>
    <submittedName>
        <fullName evidence="1">Unnamed protein product</fullName>
    </submittedName>
</protein>